<dbReference type="InterPro" id="IPR008023">
    <property type="entry name" value="DUF748"/>
</dbReference>
<dbReference type="RefSeq" id="WP_193003898.1">
    <property type="nucleotide sequence ID" value="NZ_CP040449.1"/>
</dbReference>
<sequence length="951" mass="105838">MKFPLPRRQWPYWTVGTLLAVGVLIWNAPSLIQRQLPPWLEQHYGLRLNWDTPEFGRRELVLAHVTLRDRQGKPLLAWERLALSPKWWDSLRTRSLRFHDLRLSRPELTLVRSGERRLNLLDALAPFTQETTDSTGAAPPLEIDRLTLEGGKVHYRDGRDLPKAQHDPKMELTALAASVQGVNLRGSGALPFKLTARLNGAPLSSQGELELAPWQIKGEASLETLKLSPLAPLWRPWVQLTLPKGSASARLAFQASEQGWLVTKGALTLDGWQIRRGKPMGDLPGEIARFKRLTLDGIDIDGTRQRLAIKRVRWDSPHLVTQLDAQYQPDFMPLLLPATKVPRHKDASRSEKPWRWQVGQVTLKGGSVDLREPSSGKQRLRSLRQLEGRLGPLDDRVGSVSQLQVSTRVDDLANFRLAGSLSLAPFTLNATLEQETVPLGWAQAYLQNYLRARIETGTLNGRQQLVLEQDSDGAWRQATLNGTLTVQDLKVVDKRDNLRLLAWQKMTMNHLNADLRQLRVEIDKVLLEQPYSRIEIDKDGSTNLQTLLLPAAPTGTRQGPEPQLTVDEVVTRQGNLRFADRRLSRDFVVDIAALNGSTRHISNIPGHRADIALQGKVDRYAPVTIAGSANLLIDKPVLDMTASFKNLELTTFTPYSATYAGYAIDKGQLSMKLKYQLQGSTLEGSNDIRINKLQLGDKVESPEALDLPLKLAVALLADSDGVISLDLKVKGDLDNPDFSVGSLLWNVVGNTLRKAVTSPFSLLASLTGSHEKLDEIRFNPGDITLPEAQAPRIASLASALRQRPQLALNLRGEVDRGGDLQALQRMQLENQLGKELERSISLEQIGQDPQLQNALDHLYTSTFAQSIDALAFAHQLEPGSQSAWQLGIDTLAAKQPVSDKSLRRLATLRAQAIKTTFVEHYDISPERIFVLDSKPGDAKSQARVLFSTEAD</sequence>
<dbReference type="Proteomes" id="UP000594034">
    <property type="component" value="Chromosome"/>
</dbReference>
<dbReference type="InterPro" id="IPR052894">
    <property type="entry name" value="AsmA-related"/>
</dbReference>
<dbReference type="KEGG" id="asim:FE240_06810"/>
<protein>
    <submittedName>
        <fullName evidence="1">DUF748 domain-containing protein</fullName>
    </submittedName>
</protein>
<dbReference type="GO" id="GO:0005886">
    <property type="term" value="C:plasma membrane"/>
    <property type="evidence" value="ECO:0007669"/>
    <property type="project" value="TreeGrafter"/>
</dbReference>
<evidence type="ECO:0000313" key="1">
    <source>
        <dbReference type="EMBL" id="QFI54429.1"/>
    </source>
</evidence>
<name>A0A5J6WTG3_9GAMM</name>
<keyword evidence="2" id="KW-1185">Reference proteome</keyword>
<dbReference type="PANTHER" id="PTHR30441">
    <property type="entry name" value="DUF748 DOMAIN-CONTAINING PROTEIN"/>
    <property type="match status" value="1"/>
</dbReference>
<evidence type="ECO:0000313" key="2">
    <source>
        <dbReference type="Proteomes" id="UP000594034"/>
    </source>
</evidence>
<organism evidence="1 2">
    <name type="scientific">Aeromonas simiae</name>
    <dbReference type="NCBI Taxonomy" id="218936"/>
    <lineage>
        <taxon>Bacteria</taxon>
        <taxon>Pseudomonadati</taxon>
        <taxon>Pseudomonadota</taxon>
        <taxon>Gammaproteobacteria</taxon>
        <taxon>Aeromonadales</taxon>
        <taxon>Aeromonadaceae</taxon>
        <taxon>Aeromonas</taxon>
    </lineage>
</organism>
<accession>A0A5J6WTG3</accession>
<dbReference type="AlphaFoldDB" id="A0A5J6WTG3"/>
<dbReference type="Pfam" id="PF05359">
    <property type="entry name" value="DUF748"/>
    <property type="match status" value="1"/>
</dbReference>
<gene>
    <name evidence="1" type="ORF">FE240_06810</name>
</gene>
<dbReference type="PANTHER" id="PTHR30441:SF8">
    <property type="entry name" value="DUF748 DOMAIN-CONTAINING PROTEIN"/>
    <property type="match status" value="1"/>
</dbReference>
<reference evidence="1 2" key="1">
    <citation type="submission" date="2019-05" db="EMBL/GenBank/DDBJ databases">
        <title>OXA-830, a novel chromosomally encoded expanded-spectrum class D beta-lactamase in Aeromonas simiae.</title>
        <authorList>
            <person name="Zhou W."/>
            <person name="Chen Q."/>
        </authorList>
    </citation>
    <scope>NUCLEOTIDE SEQUENCE [LARGE SCALE GENOMIC DNA]</scope>
    <source>
        <strain evidence="1 2">A6</strain>
    </source>
</reference>
<dbReference type="EMBL" id="CP040449">
    <property type="protein sequence ID" value="QFI54429.1"/>
    <property type="molecule type" value="Genomic_DNA"/>
</dbReference>
<dbReference type="GO" id="GO:0090313">
    <property type="term" value="P:regulation of protein targeting to membrane"/>
    <property type="evidence" value="ECO:0007669"/>
    <property type="project" value="TreeGrafter"/>
</dbReference>
<proteinExistence type="predicted"/>